<evidence type="ECO:0000313" key="7">
    <source>
        <dbReference type="Proteomes" id="UP000239485"/>
    </source>
</evidence>
<comment type="caution">
    <text evidence="6">The sequence shown here is derived from an EMBL/GenBank/DDBJ whole genome shotgun (WGS) entry which is preliminary data.</text>
</comment>
<dbReference type="RefSeq" id="WP_211290849.1">
    <property type="nucleotide sequence ID" value="NZ_PTJD01000002.1"/>
</dbReference>
<dbReference type="AlphaFoldDB" id="A0A2S6IV62"/>
<dbReference type="SMART" id="SM00421">
    <property type="entry name" value="HTH_LUXR"/>
    <property type="match status" value="1"/>
</dbReference>
<dbReference type="InterPro" id="IPR058245">
    <property type="entry name" value="NreC/VraR/RcsB-like_REC"/>
</dbReference>
<dbReference type="CDD" id="cd17535">
    <property type="entry name" value="REC_NarL-like"/>
    <property type="match status" value="1"/>
</dbReference>
<evidence type="ECO:0000259" key="4">
    <source>
        <dbReference type="PROSITE" id="PS50043"/>
    </source>
</evidence>
<dbReference type="PANTHER" id="PTHR43214">
    <property type="entry name" value="TWO-COMPONENT RESPONSE REGULATOR"/>
    <property type="match status" value="1"/>
</dbReference>
<keyword evidence="1 3" id="KW-0597">Phosphoprotein</keyword>
<dbReference type="Gene3D" id="3.40.50.2300">
    <property type="match status" value="1"/>
</dbReference>
<dbReference type="InterPro" id="IPR001789">
    <property type="entry name" value="Sig_transdc_resp-reg_receiver"/>
</dbReference>
<feature type="domain" description="Response regulatory" evidence="5">
    <location>
        <begin position="17"/>
        <end position="131"/>
    </location>
</feature>
<protein>
    <submittedName>
        <fullName evidence="6">Two-component system NarL family response regulator</fullName>
    </submittedName>
</protein>
<dbReference type="GO" id="GO:0003677">
    <property type="term" value="F:DNA binding"/>
    <property type="evidence" value="ECO:0007669"/>
    <property type="project" value="UniProtKB-KW"/>
</dbReference>
<dbReference type="SMART" id="SM00448">
    <property type="entry name" value="REC"/>
    <property type="match status" value="1"/>
</dbReference>
<evidence type="ECO:0000256" key="1">
    <source>
        <dbReference type="ARBA" id="ARBA00022553"/>
    </source>
</evidence>
<dbReference type="PROSITE" id="PS50110">
    <property type="entry name" value="RESPONSE_REGULATORY"/>
    <property type="match status" value="1"/>
</dbReference>
<dbReference type="CDD" id="cd06170">
    <property type="entry name" value="LuxR_C_like"/>
    <property type="match status" value="1"/>
</dbReference>
<evidence type="ECO:0000256" key="2">
    <source>
        <dbReference type="ARBA" id="ARBA00023125"/>
    </source>
</evidence>
<sequence length="224" mass="23493">MSGGGVDGGGPPGTGLRVVIADDHAHTRIGIRSALEADGFQVVGEGASAREALALAAEHHPDACVLDVHMPGGGVAAAGQIVRTLPETVVVMLTYSRDEADLFDALRAGVQGFLLKDMDPDRLGPALRGVLAGEAALPRGLVARVLDEFRNQPRAGLLGRRRRGAQLTSREWEIMGLLQEGLSTEDVAEQLFISTATVRVHVSNVVKKLKAPSREAALGMLAEG</sequence>
<dbReference type="EMBL" id="PTJD01000002">
    <property type="protein sequence ID" value="PPK98079.1"/>
    <property type="molecule type" value="Genomic_DNA"/>
</dbReference>
<dbReference type="Proteomes" id="UP000239485">
    <property type="component" value="Unassembled WGS sequence"/>
</dbReference>
<accession>A0A2S6IV62</accession>
<dbReference type="PRINTS" id="PR00038">
    <property type="entry name" value="HTHLUXR"/>
</dbReference>
<feature type="modified residue" description="4-aspartylphosphate" evidence="3">
    <location>
        <position position="67"/>
    </location>
</feature>
<name>A0A2S6IV62_9ACTN</name>
<proteinExistence type="predicted"/>
<gene>
    <name evidence="6" type="ORF">CLV92_102232</name>
</gene>
<evidence type="ECO:0000256" key="3">
    <source>
        <dbReference type="PROSITE-ProRule" id="PRU00169"/>
    </source>
</evidence>
<dbReference type="Pfam" id="PF00196">
    <property type="entry name" value="GerE"/>
    <property type="match status" value="1"/>
</dbReference>
<dbReference type="InterPro" id="IPR039420">
    <property type="entry name" value="WalR-like"/>
</dbReference>
<dbReference type="InterPro" id="IPR011006">
    <property type="entry name" value="CheY-like_superfamily"/>
</dbReference>
<dbReference type="SUPFAM" id="SSF52172">
    <property type="entry name" value="CheY-like"/>
    <property type="match status" value="1"/>
</dbReference>
<dbReference type="PROSITE" id="PS50043">
    <property type="entry name" value="HTH_LUXR_2"/>
    <property type="match status" value="1"/>
</dbReference>
<feature type="domain" description="HTH luxR-type" evidence="4">
    <location>
        <begin position="160"/>
        <end position="224"/>
    </location>
</feature>
<dbReference type="SUPFAM" id="SSF46894">
    <property type="entry name" value="C-terminal effector domain of the bipartite response regulators"/>
    <property type="match status" value="1"/>
</dbReference>
<reference evidence="6 7" key="1">
    <citation type="submission" date="2018-02" db="EMBL/GenBank/DDBJ databases">
        <title>Genomic Encyclopedia of Archaeal and Bacterial Type Strains, Phase II (KMG-II): from individual species to whole genera.</title>
        <authorList>
            <person name="Goeker M."/>
        </authorList>
    </citation>
    <scope>NUCLEOTIDE SEQUENCE [LARGE SCALE GENOMIC DNA]</scope>
    <source>
        <strain evidence="6 7">DSM 22857</strain>
    </source>
</reference>
<dbReference type="Pfam" id="PF00072">
    <property type="entry name" value="Response_reg"/>
    <property type="match status" value="1"/>
</dbReference>
<evidence type="ECO:0000313" key="6">
    <source>
        <dbReference type="EMBL" id="PPK98079.1"/>
    </source>
</evidence>
<dbReference type="PROSITE" id="PS00622">
    <property type="entry name" value="HTH_LUXR_1"/>
    <property type="match status" value="1"/>
</dbReference>
<keyword evidence="7" id="KW-1185">Reference proteome</keyword>
<keyword evidence="2" id="KW-0238">DNA-binding</keyword>
<dbReference type="GO" id="GO:0000160">
    <property type="term" value="P:phosphorelay signal transduction system"/>
    <property type="evidence" value="ECO:0007669"/>
    <property type="project" value="InterPro"/>
</dbReference>
<dbReference type="InterPro" id="IPR000792">
    <property type="entry name" value="Tscrpt_reg_LuxR_C"/>
</dbReference>
<evidence type="ECO:0000259" key="5">
    <source>
        <dbReference type="PROSITE" id="PS50110"/>
    </source>
</evidence>
<dbReference type="GO" id="GO:0006355">
    <property type="term" value="P:regulation of DNA-templated transcription"/>
    <property type="evidence" value="ECO:0007669"/>
    <property type="project" value="InterPro"/>
</dbReference>
<organism evidence="6 7">
    <name type="scientific">Kineococcus xinjiangensis</name>
    <dbReference type="NCBI Taxonomy" id="512762"/>
    <lineage>
        <taxon>Bacteria</taxon>
        <taxon>Bacillati</taxon>
        <taxon>Actinomycetota</taxon>
        <taxon>Actinomycetes</taxon>
        <taxon>Kineosporiales</taxon>
        <taxon>Kineosporiaceae</taxon>
        <taxon>Kineococcus</taxon>
    </lineage>
</organism>
<dbReference type="InterPro" id="IPR016032">
    <property type="entry name" value="Sig_transdc_resp-reg_C-effctor"/>
</dbReference>